<evidence type="ECO:0000313" key="2">
    <source>
        <dbReference type="EMBL" id="WVZ72565.1"/>
    </source>
</evidence>
<sequence length="113" mass="12891">MRRIFLQIALAQRDLPVTQFEFDSRRMQMGDTCGKSSVFVSSFTSQSYCMAQCVLRPCCIREMEGRNRQTKQADIPEPQRARSPKKAQTVTLSDSTMIQQWPLQTGQILPADS</sequence>
<feature type="region of interest" description="Disordered" evidence="1">
    <location>
        <begin position="66"/>
        <end position="93"/>
    </location>
</feature>
<accession>A0AAQ3WT31</accession>
<dbReference type="Proteomes" id="UP001341281">
    <property type="component" value="Chromosome 04"/>
</dbReference>
<gene>
    <name evidence="2" type="ORF">U9M48_021001</name>
</gene>
<evidence type="ECO:0000256" key="1">
    <source>
        <dbReference type="SAM" id="MobiDB-lite"/>
    </source>
</evidence>
<protein>
    <submittedName>
        <fullName evidence="2">Uncharacterized protein</fullName>
    </submittedName>
</protein>
<name>A0AAQ3WT31_PASNO</name>
<dbReference type="EMBL" id="CP144748">
    <property type="protein sequence ID" value="WVZ72565.1"/>
    <property type="molecule type" value="Genomic_DNA"/>
</dbReference>
<keyword evidence="3" id="KW-1185">Reference proteome</keyword>
<evidence type="ECO:0000313" key="3">
    <source>
        <dbReference type="Proteomes" id="UP001341281"/>
    </source>
</evidence>
<reference evidence="2 3" key="1">
    <citation type="submission" date="2024-02" db="EMBL/GenBank/DDBJ databases">
        <title>High-quality chromosome-scale genome assembly of Pensacola bahiagrass (Paspalum notatum Flugge var. saurae).</title>
        <authorList>
            <person name="Vega J.M."/>
            <person name="Podio M."/>
            <person name="Orjuela J."/>
            <person name="Siena L.A."/>
            <person name="Pessino S.C."/>
            <person name="Combes M.C."/>
            <person name="Mariac C."/>
            <person name="Albertini E."/>
            <person name="Pupilli F."/>
            <person name="Ortiz J.P.A."/>
            <person name="Leblanc O."/>
        </authorList>
    </citation>
    <scope>NUCLEOTIDE SEQUENCE [LARGE SCALE GENOMIC DNA]</scope>
    <source>
        <strain evidence="2">R1</strain>
        <tissue evidence="2">Leaf</tissue>
    </source>
</reference>
<dbReference type="AlphaFoldDB" id="A0AAQ3WT31"/>
<organism evidence="2 3">
    <name type="scientific">Paspalum notatum var. saurae</name>
    <dbReference type="NCBI Taxonomy" id="547442"/>
    <lineage>
        <taxon>Eukaryota</taxon>
        <taxon>Viridiplantae</taxon>
        <taxon>Streptophyta</taxon>
        <taxon>Embryophyta</taxon>
        <taxon>Tracheophyta</taxon>
        <taxon>Spermatophyta</taxon>
        <taxon>Magnoliopsida</taxon>
        <taxon>Liliopsida</taxon>
        <taxon>Poales</taxon>
        <taxon>Poaceae</taxon>
        <taxon>PACMAD clade</taxon>
        <taxon>Panicoideae</taxon>
        <taxon>Andropogonodae</taxon>
        <taxon>Paspaleae</taxon>
        <taxon>Paspalinae</taxon>
        <taxon>Paspalum</taxon>
    </lineage>
</organism>
<proteinExistence type="predicted"/>